<accession>A0A540LXZ8</accession>
<feature type="compositionally biased region" description="Low complexity" evidence="1">
    <location>
        <begin position="1"/>
        <end position="13"/>
    </location>
</feature>
<proteinExistence type="predicted"/>
<reference evidence="2 3" key="1">
    <citation type="journal article" date="2019" name="G3 (Bethesda)">
        <title>Sequencing of a Wild Apple (Malus baccata) Genome Unravels the Differences Between Cultivated and Wild Apple Species Regarding Disease Resistance and Cold Tolerance.</title>
        <authorList>
            <person name="Chen X."/>
        </authorList>
    </citation>
    <scope>NUCLEOTIDE SEQUENCE [LARGE SCALE GENOMIC DNA]</scope>
    <source>
        <strain evidence="3">cv. Shandingzi</strain>
        <tissue evidence="2">Leaves</tissue>
    </source>
</reference>
<organism evidence="2 3">
    <name type="scientific">Malus baccata</name>
    <name type="common">Siberian crab apple</name>
    <name type="synonym">Pyrus baccata</name>
    <dbReference type="NCBI Taxonomy" id="106549"/>
    <lineage>
        <taxon>Eukaryota</taxon>
        <taxon>Viridiplantae</taxon>
        <taxon>Streptophyta</taxon>
        <taxon>Embryophyta</taxon>
        <taxon>Tracheophyta</taxon>
        <taxon>Spermatophyta</taxon>
        <taxon>Magnoliopsida</taxon>
        <taxon>eudicotyledons</taxon>
        <taxon>Gunneridae</taxon>
        <taxon>Pentapetalae</taxon>
        <taxon>rosids</taxon>
        <taxon>fabids</taxon>
        <taxon>Rosales</taxon>
        <taxon>Rosaceae</taxon>
        <taxon>Amygdaloideae</taxon>
        <taxon>Maleae</taxon>
        <taxon>Malus</taxon>
    </lineage>
</organism>
<comment type="caution">
    <text evidence="2">The sequence shown here is derived from an EMBL/GenBank/DDBJ whole genome shotgun (WGS) entry which is preliminary data.</text>
</comment>
<feature type="region of interest" description="Disordered" evidence="1">
    <location>
        <begin position="1"/>
        <end position="24"/>
    </location>
</feature>
<dbReference type="EMBL" id="VIEB01000430">
    <property type="protein sequence ID" value="TQD91142.1"/>
    <property type="molecule type" value="Genomic_DNA"/>
</dbReference>
<evidence type="ECO:0000313" key="2">
    <source>
        <dbReference type="EMBL" id="TQD91142.1"/>
    </source>
</evidence>
<keyword evidence="3" id="KW-1185">Reference proteome</keyword>
<gene>
    <name evidence="2" type="ORF">C1H46_023261</name>
</gene>
<dbReference type="AlphaFoldDB" id="A0A540LXZ8"/>
<dbReference type="Proteomes" id="UP000315295">
    <property type="component" value="Unassembled WGS sequence"/>
</dbReference>
<feature type="compositionally biased region" description="Polar residues" evidence="1">
    <location>
        <begin position="14"/>
        <end position="24"/>
    </location>
</feature>
<protein>
    <submittedName>
        <fullName evidence="2">Uncharacterized protein</fullName>
    </submittedName>
</protein>
<evidence type="ECO:0000313" key="3">
    <source>
        <dbReference type="Proteomes" id="UP000315295"/>
    </source>
</evidence>
<name>A0A540LXZ8_MALBA</name>
<evidence type="ECO:0000256" key="1">
    <source>
        <dbReference type="SAM" id="MobiDB-lite"/>
    </source>
</evidence>
<sequence length="81" mass="8651">MVVSSAGSVGGVAQYQNTPGWPRTPSTRGIMCQGLTTICVSCKNQPINRGQTYSAAWPLSSPEVLPSHFNNGVNLVYSHDK</sequence>